<evidence type="ECO:0000256" key="3">
    <source>
        <dbReference type="ARBA" id="ARBA00023098"/>
    </source>
</evidence>
<dbReference type="STRING" id="1736674.APS56_12135"/>
<evidence type="ECO:0000313" key="7">
    <source>
        <dbReference type="Proteomes" id="UP000057981"/>
    </source>
</evidence>
<sequence>MVSFSAKTQNDKVRNTPKVGLVLSGGGAKGMAHIGVLKVIDSLGIQIDYVAGTSMGSMIGSLYASGYSGKQIDSIFATLNFDDFINDNLPREAKTFRERESSEKYAITLPFDDFKLKFPTAWSRGQNVYNLLSRLVMRVNSIDDFEQLPIPFFCMATDVETGQAVMLNKGNLAQSVMASSALPSLFQPVVINNQVLIDGGVINNYPIDELRDKGMDIIIGVDVQDDLATRKELVSAPEILLQINNYRTIRDMRLKSGKTDVYIKPDIKDFNVISFDESKQIISLGEKAALKKDSILSKIASQQLNKTKRIKPTKLADTIKIHSIKIDGLNNYTRAYVLGKLKLKSNTETSYADFNKGVNNLIATNNFDSFLYELEPSDSGEGYDLNTKLTESDKTTFFRAGIHYDDLYKSSLLLNLTKKQLFAKSDMASLDFILGDNVRYNFEYYIDKGFYWSIGLRSRFDEFNRNVAAQAIYPPNEEMLVNINKIALNVNDFTNQIYLQTLFRKDLSLTLGAEHKRLKLTSQTITSNSDEEETVFEKSDYLSLFGNLKFDTYDNKYFPKEGFLFDGDFNMYLYSSDFNNNFLNFSIAKGTIGYSFKLSKVFSINLEQQGGFRIGEDANPYLNFGLGGYGNRFINNFVPFYGYDFIALSGDSFIKGTFTLDAEIFRKHHINFAANYATVADDIFTSNDWVLNPNYSGYALGYAIETFIGPIEAKCTWSPETKKSIWFFNIGFWF</sequence>
<dbReference type="Pfam" id="PF19143">
    <property type="entry name" value="Omp85_2"/>
    <property type="match status" value="1"/>
</dbReference>
<feature type="active site" description="Nucleophile" evidence="4">
    <location>
        <position position="54"/>
    </location>
</feature>
<dbReference type="AlphaFoldDB" id="A0A0N7HZ21"/>
<gene>
    <name evidence="6" type="ORF">APS56_12135</name>
</gene>
<organism evidence="6 7">
    <name type="scientific">Pseudalgibacter alginicilyticus</name>
    <dbReference type="NCBI Taxonomy" id="1736674"/>
    <lineage>
        <taxon>Bacteria</taxon>
        <taxon>Pseudomonadati</taxon>
        <taxon>Bacteroidota</taxon>
        <taxon>Flavobacteriia</taxon>
        <taxon>Flavobacteriales</taxon>
        <taxon>Flavobacteriaceae</taxon>
        <taxon>Pseudalgibacter</taxon>
    </lineage>
</organism>
<dbReference type="CDD" id="cd07205">
    <property type="entry name" value="Pat_PNPLA6_PNPLA7_NTE1_like"/>
    <property type="match status" value="1"/>
</dbReference>
<dbReference type="Gene3D" id="3.40.1090.10">
    <property type="entry name" value="Cytosolic phospholipase A2 catalytic domain"/>
    <property type="match status" value="2"/>
</dbReference>
<keyword evidence="2 4" id="KW-0442">Lipid degradation</keyword>
<protein>
    <submittedName>
        <fullName evidence="6">Patatin</fullName>
    </submittedName>
</protein>
<keyword evidence="1 4" id="KW-0378">Hydrolase</keyword>
<dbReference type="PATRIC" id="fig|1736674.3.peg.2487"/>
<dbReference type="SUPFAM" id="SSF52151">
    <property type="entry name" value="FabD/lysophospholipase-like"/>
    <property type="match status" value="1"/>
</dbReference>
<keyword evidence="7" id="KW-1185">Reference proteome</keyword>
<dbReference type="InterPro" id="IPR043864">
    <property type="entry name" value="Omp85-like_dom"/>
</dbReference>
<dbReference type="KEGG" id="ahz:APS56_12135"/>
<evidence type="ECO:0000259" key="5">
    <source>
        <dbReference type="PROSITE" id="PS51635"/>
    </source>
</evidence>
<evidence type="ECO:0000256" key="2">
    <source>
        <dbReference type="ARBA" id="ARBA00022963"/>
    </source>
</evidence>
<dbReference type="InterPro" id="IPR002641">
    <property type="entry name" value="PNPLA_dom"/>
</dbReference>
<dbReference type="Proteomes" id="UP000057981">
    <property type="component" value="Chromosome"/>
</dbReference>
<accession>A0A0N7HZ21</accession>
<dbReference type="InterPro" id="IPR050301">
    <property type="entry name" value="NTE"/>
</dbReference>
<evidence type="ECO:0000256" key="4">
    <source>
        <dbReference type="PROSITE-ProRule" id="PRU01161"/>
    </source>
</evidence>
<name>A0A0N7HZ21_9FLAO</name>
<proteinExistence type="predicted"/>
<keyword evidence="3 4" id="KW-0443">Lipid metabolism</keyword>
<dbReference type="OrthoDB" id="9770965at2"/>
<dbReference type="EMBL" id="CP012898">
    <property type="protein sequence ID" value="ALJ06838.1"/>
    <property type="molecule type" value="Genomic_DNA"/>
</dbReference>
<feature type="short sequence motif" description="DGA/G" evidence="4">
    <location>
        <begin position="198"/>
        <end position="200"/>
    </location>
</feature>
<dbReference type="GO" id="GO:0016042">
    <property type="term" value="P:lipid catabolic process"/>
    <property type="evidence" value="ECO:0007669"/>
    <property type="project" value="UniProtKB-UniRule"/>
</dbReference>
<feature type="active site" description="Proton acceptor" evidence="4">
    <location>
        <position position="198"/>
    </location>
</feature>
<feature type="domain" description="PNPLA" evidence="5">
    <location>
        <begin position="21"/>
        <end position="211"/>
    </location>
</feature>
<reference evidence="6 7" key="1">
    <citation type="submission" date="2015-10" db="EMBL/GenBank/DDBJ databases">
        <authorList>
            <person name="Gilbert D.G."/>
        </authorList>
    </citation>
    <scope>NUCLEOTIDE SEQUENCE [LARGE SCALE GENOMIC DNA]</scope>
    <source>
        <strain evidence="7">HZ-22</strain>
    </source>
</reference>
<evidence type="ECO:0000313" key="6">
    <source>
        <dbReference type="EMBL" id="ALJ06838.1"/>
    </source>
</evidence>
<evidence type="ECO:0000256" key="1">
    <source>
        <dbReference type="ARBA" id="ARBA00022801"/>
    </source>
</evidence>
<dbReference type="PANTHER" id="PTHR14226">
    <property type="entry name" value="NEUROPATHY TARGET ESTERASE/SWISS CHEESE D.MELANOGASTER"/>
    <property type="match status" value="1"/>
</dbReference>
<dbReference type="PANTHER" id="PTHR14226:SF29">
    <property type="entry name" value="NEUROPATHY TARGET ESTERASE SWS"/>
    <property type="match status" value="1"/>
</dbReference>
<dbReference type="Pfam" id="PF01734">
    <property type="entry name" value="Patatin"/>
    <property type="match status" value="1"/>
</dbReference>
<feature type="short sequence motif" description="GXSXG" evidence="4">
    <location>
        <begin position="52"/>
        <end position="56"/>
    </location>
</feature>
<dbReference type="InterPro" id="IPR016035">
    <property type="entry name" value="Acyl_Trfase/lysoPLipase"/>
</dbReference>
<feature type="short sequence motif" description="GXGXXG" evidence="4">
    <location>
        <begin position="25"/>
        <end position="30"/>
    </location>
</feature>
<dbReference type="PROSITE" id="PS51635">
    <property type="entry name" value="PNPLA"/>
    <property type="match status" value="1"/>
</dbReference>
<dbReference type="GO" id="GO:0016787">
    <property type="term" value="F:hydrolase activity"/>
    <property type="evidence" value="ECO:0007669"/>
    <property type="project" value="UniProtKB-UniRule"/>
</dbReference>